<feature type="domain" description="Cyclin-dependent kinase inhibitor" evidence="7">
    <location>
        <begin position="22"/>
        <end position="65"/>
    </location>
</feature>
<protein>
    <recommendedName>
        <fullName evidence="7">Cyclin-dependent kinase inhibitor domain-containing protein</fullName>
    </recommendedName>
</protein>
<evidence type="ECO:0000259" key="7">
    <source>
        <dbReference type="Pfam" id="PF02234"/>
    </source>
</evidence>
<reference evidence="8" key="1">
    <citation type="submission" date="2023-10" db="EMBL/GenBank/DDBJ databases">
        <title>Genome assembly of Pristionchus species.</title>
        <authorList>
            <person name="Yoshida K."/>
            <person name="Sommer R.J."/>
        </authorList>
    </citation>
    <scope>NUCLEOTIDE SEQUENCE</scope>
    <source>
        <strain evidence="8">RS5133</strain>
    </source>
</reference>
<accession>A0AAV5VG05</accession>
<keyword evidence="3" id="KW-0649">Protein kinase inhibitor</keyword>
<evidence type="ECO:0000256" key="6">
    <source>
        <dbReference type="SAM" id="MobiDB-lite"/>
    </source>
</evidence>
<dbReference type="InterPro" id="IPR003175">
    <property type="entry name" value="CDI_dom"/>
</dbReference>
<feature type="compositionally biased region" description="Basic and acidic residues" evidence="6">
    <location>
        <begin position="148"/>
        <end position="161"/>
    </location>
</feature>
<feature type="region of interest" description="Disordered" evidence="6">
    <location>
        <begin position="91"/>
        <end position="245"/>
    </location>
</feature>
<dbReference type="AlphaFoldDB" id="A0AAV5VG05"/>
<dbReference type="PANTHER" id="PTHR10265:SF45">
    <property type="entry name" value="DACAPO"/>
    <property type="match status" value="1"/>
</dbReference>
<name>A0AAV5VG05_9BILA</name>
<feature type="compositionally biased region" description="Basic and acidic residues" evidence="6">
    <location>
        <begin position="179"/>
        <end position="192"/>
    </location>
</feature>
<feature type="compositionally biased region" description="Pro residues" evidence="6">
    <location>
        <begin position="221"/>
        <end position="233"/>
    </location>
</feature>
<dbReference type="EMBL" id="BTSY01000002">
    <property type="protein sequence ID" value="GMT16860.1"/>
    <property type="molecule type" value="Genomic_DNA"/>
</dbReference>
<dbReference type="PANTHER" id="PTHR10265">
    <property type="entry name" value="CYCLIN-DEPENDENT KINASE INHIBITOR 1"/>
    <property type="match status" value="1"/>
</dbReference>
<feature type="non-terminal residue" evidence="8">
    <location>
        <position position="1"/>
    </location>
</feature>
<evidence type="ECO:0000256" key="2">
    <source>
        <dbReference type="ARBA" id="ARBA00006726"/>
    </source>
</evidence>
<feature type="compositionally biased region" description="Low complexity" evidence="6">
    <location>
        <begin position="1"/>
        <end position="10"/>
    </location>
</feature>
<dbReference type="Pfam" id="PF02234">
    <property type="entry name" value="CDI"/>
    <property type="match status" value="1"/>
</dbReference>
<gene>
    <name evidence="8" type="ORF">PFISCL1PPCAC_8157</name>
</gene>
<dbReference type="GO" id="GO:0005634">
    <property type="term" value="C:nucleus"/>
    <property type="evidence" value="ECO:0007669"/>
    <property type="project" value="UniProtKB-SubCell"/>
</dbReference>
<evidence type="ECO:0000313" key="8">
    <source>
        <dbReference type="EMBL" id="GMT16860.1"/>
    </source>
</evidence>
<comment type="caution">
    <text evidence="8">The sequence shown here is derived from an EMBL/GenBank/DDBJ whole genome shotgun (WGS) entry which is preliminary data.</text>
</comment>
<dbReference type="InterPro" id="IPR044898">
    <property type="entry name" value="CDI_dom_sf"/>
</dbReference>
<organism evidence="8 9">
    <name type="scientific">Pristionchus fissidentatus</name>
    <dbReference type="NCBI Taxonomy" id="1538716"/>
    <lineage>
        <taxon>Eukaryota</taxon>
        <taxon>Metazoa</taxon>
        <taxon>Ecdysozoa</taxon>
        <taxon>Nematoda</taxon>
        <taxon>Chromadorea</taxon>
        <taxon>Rhabditida</taxon>
        <taxon>Rhabditina</taxon>
        <taxon>Diplogasteromorpha</taxon>
        <taxon>Diplogasteroidea</taxon>
        <taxon>Neodiplogasteridae</taxon>
        <taxon>Pristionchus</taxon>
    </lineage>
</organism>
<comment type="similarity">
    <text evidence="2">Belongs to the CDI family.</text>
</comment>
<evidence type="ECO:0000256" key="1">
    <source>
        <dbReference type="ARBA" id="ARBA00004123"/>
    </source>
</evidence>
<proteinExistence type="inferred from homology"/>
<feature type="compositionally biased region" description="Basic and acidic residues" evidence="6">
    <location>
        <begin position="119"/>
        <end position="132"/>
    </location>
</feature>
<sequence length="245" mass="27525">LRMATSSSSASRRERNPGVRRCLFGKPDPKEVDKWLDDMASDLARESSSKWSFDFTKERPLDQPGPAHPAHPIHFEAIPADKVPQFYRTRTYGKKVPAREEKEESPPTPTRSRRIATRRLKELTVLDEKVDVEMAGELPPSTSHPLRGGREKKEKEKEVKKSNLRQARITNYLPVRKRASMEKEEKMGDAKYRRVGFAGSSASSPAPAPSSPFRFADDSSLPPPPQTAAPPPSRMITRAISARNL</sequence>
<evidence type="ECO:0000256" key="4">
    <source>
        <dbReference type="ARBA" id="ARBA00023242"/>
    </source>
</evidence>
<keyword evidence="4" id="KW-0539">Nucleus</keyword>
<dbReference type="Proteomes" id="UP001432322">
    <property type="component" value="Unassembled WGS sequence"/>
</dbReference>
<keyword evidence="9" id="KW-1185">Reference proteome</keyword>
<comment type="subcellular location">
    <subcellularLocation>
        <location evidence="1">Nucleus</location>
    </subcellularLocation>
</comment>
<evidence type="ECO:0000256" key="5">
    <source>
        <dbReference type="ARBA" id="ARBA00023306"/>
    </source>
</evidence>
<feature type="region of interest" description="Disordered" evidence="6">
    <location>
        <begin position="56"/>
        <end position="79"/>
    </location>
</feature>
<dbReference type="GO" id="GO:0051726">
    <property type="term" value="P:regulation of cell cycle"/>
    <property type="evidence" value="ECO:0007669"/>
    <property type="project" value="InterPro"/>
</dbReference>
<keyword evidence="5" id="KW-0131">Cell cycle</keyword>
<evidence type="ECO:0000313" key="9">
    <source>
        <dbReference type="Proteomes" id="UP001432322"/>
    </source>
</evidence>
<dbReference type="GO" id="GO:0004861">
    <property type="term" value="F:cyclin-dependent protein serine/threonine kinase inhibitor activity"/>
    <property type="evidence" value="ECO:0007669"/>
    <property type="project" value="InterPro"/>
</dbReference>
<feature type="region of interest" description="Disordered" evidence="6">
    <location>
        <begin position="1"/>
        <end position="31"/>
    </location>
</feature>
<evidence type="ECO:0000256" key="3">
    <source>
        <dbReference type="ARBA" id="ARBA00023013"/>
    </source>
</evidence>
<dbReference type="Gene3D" id="4.10.365.10">
    <property type="entry name" value="p27"/>
    <property type="match status" value="1"/>
</dbReference>